<name>A0ABU3Y2K6_9SPHN</name>
<proteinExistence type="predicted"/>
<accession>A0ABU3Y2K6</accession>
<keyword evidence="1" id="KW-0732">Signal</keyword>
<dbReference type="Proteomes" id="UP001273531">
    <property type="component" value="Unassembled WGS sequence"/>
</dbReference>
<gene>
    <name evidence="2" type="ORF">RZN05_01350</name>
</gene>
<evidence type="ECO:0000256" key="1">
    <source>
        <dbReference type="SAM" id="SignalP"/>
    </source>
</evidence>
<organism evidence="2 3">
    <name type="scientific">Sphingomonas agrestis</name>
    <dbReference type="NCBI Taxonomy" id="3080540"/>
    <lineage>
        <taxon>Bacteria</taxon>
        <taxon>Pseudomonadati</taxon>
        <taxon>Pseudomonadota</taxon>
        <taxon>Alphaproteobacteria</taxon>
        <taxon>Sphingomonadales</taxon>
        <taxon>Sphingomonadaceae</taxon>
        <taxon>Sphingomonas</taxon>
    </lineage>
</organism>
<evidence type="ECO:0000313" key="3">
    <source>
        <dbReference type="Proteomes" id="UP001273531"/>
    </source>
</evidence>
<dbReference type="EMBL" id="JAWJEJ010000001">
    <property type="protein sequence ID" value="MDV3455613.1"/>
    <property type="molecule type" value="Genomic_DNA"/>
</dbReference>
<feature type="signal peptide" evidence="1">
    <location>
        <begin position="1"/>
        <end position="27"/>
    </location>
</feature>
<protein>
    <recommendedName>
        <fullName evidence="4">LuxR family transcriptional regulator</fullName>
    </recommendedName>
</protein>
<dbReference type="RefSeq" id="WP_317224830.1">
    <property type="nucleotide sequence ID" value="NZ_JAWJEJ010000001.1"/>
</dbReference>
<reference evidence="2 3" key="1">
    <citation type="submission" date="2023-10" db="EMBL/GenBank/DDBJ databases">
        <title>Sphingomonas sp. HF-S4 16S ribosomal RNA gene Genome sequencing and assembly.</title>
        <authorList>
            <person name="Lee H."/>
        </authorList>
    </citation>
    <scope>NUCLEOTIDE SEQUENCE [LARGE SCALE GENOMIC DNA]</scope>
    <source>
        <strain evidence="2 3">HF-S4</strain>
    </source>
</reference>
<feature type="chain" id="PRO_5046825869" description="LuxR family transcriptional regulator" evidence="1">
    <location>
        <begin position="28"/>
        <end position="174"/>
    </location>
</feature>
<evidence type="ECO:0008006" key="4">
    <source>
        <dbReference type="Google" id="ProtNLM"/>
    </source>
</evidence>
<comment type="caution">
    <text evidence="2">The sequence shown here is derived from an EMBL/GenBank/DDBJ whole genome shotgun (WGS) entry which is preliminary data.</text>
</comment>
<evidence type="ECO:0000313" key="2">
    <source>
        <dbReference type="EMBL" id="MDV3455613.1"/>
    </source>
</evidence>
<sequence length="174" mass="18714">MSLSHPSIRTLSLVALAVSLVASPAVAQPAGPSVAATERSPFLGEWELDLARMPDSYGPPPKRVTFVFKDVGAGQWRTQVDITAPDDSVRHMAIQYRRDGKMVSSEGDLSEADSAAVHTPAPNVLVLNLARNKALGSVRVYTISADGKEMTESAADVGSAGEPFVRNFHFRRLR</sequence>
<keyword evidence="3" id="KW-1185">Reference proteome</keyword>